<dbReference type="AlphaFoldDB" id="A0A9W6G2G0"/>
<evidence type="ECO:0000313" key="1">
    <source>
        <dbReference type="EMBL" id="GLI39205.1"/>
    </source>
</evidence>
<keyword evidence="2" id="KW-1185">Reference proteome</keyword>
<gene>
    <name evidence="1" type="ORF">GHYDROH2_27060</name>
</gene>
<dbReference type="EMBL" id="BSDS01000002">
    <property type="protein sequence ID" value="GLI39205.1"/>
    <property type="molecule type" value="Genomic_DNA"/>
</dbReference>
<sequence>MADARETLEMMREVARTRIAMLRDGITFYDNDRRSYYLRQYEEKLTQIEHLIRRISIRLVEPPTEETP</sequence>
<name>A0A9W6G2G0_9BACT</name>
<organism evidence="1 2">
    <name type="scientific">Geobacter hydrogenophilus</name>
    <dbReference type="NCBI Taxonomy" id="40983"/>
    <lineage>
        <taxon>Bacteria</taxon>
        <taxon>Pseudomonadati</taxon>
        <taxon>Thermodesulfobacteriota</taxon>
        <taxon>Desulfuromonadia</taxon>
        <taxon>Geobacterales</taxon>
        <taxon>Geobacteraceae</taxon>
        <taxon>Geobacter</taxon>
    </lineage>
</organism>
<evidence type="ECO:0000313" key="2">
    <source>
        <dbReference type="Proteomes" id="UP001144352"/>
    </source>
</evidence>
<dbReference type="RefSeq" id="WP_214185183.1">
    <property type="nucleotide sequence ID" value="NZ_BSDS01000002.1"/>
</dbReference>
<protein>
    <submittedName>
        <fullName evidence="1">Uncharacterized protein</fullName>
    </submittedName>
</protein>
<comment type="caution">
    <text evidence="1">The sequence shown here is derived from an EMBL/GenBank/DDBJ whole genome shotgun (WGS) entry which is preliminary data.</text>
</comment>
<dbReference type="Proteomes" id="UP001144352">
    <property type="component" value="Unassembled WGS sequence"/>
</dbReference>
<accession>A0A9W6G2G0</accession>
<proteinExistence type="predicted"/>
<reference evidence="1" key="1">
    <citation type="submission" date="2022-12" db="EMBL/GenBank/DDBJ databases">
        <title>Reference genome sequencing for broad-spectrum identification of bacterial and archaeal isolates by mass spectrometry.</title>
        <authorList>
            <person name="Sekiguchi Y."/>
            <person name="Tourlousse D.M."/>
        </authorList>
    </citation>
    <scope>NUCLEOTIDE SEQUENCE</scope>
    <source>
        <strain evidence="1">H2</strain>
    </source>
</reference>